<evidence type="ECO:0000256" key="1">
    <source>
        <dbReference type="ARBA" id="ARBA00007818"/>
    </source>
</evidence>
<accession>A0A0P4W4G6</accession>
<dbReference type="InterPro" id="IPR008584">
    <property type="entry name" value="CXXC_Zn-binding_euk"/>
</dbReference>
<dbReference type="PANTHER" id="PTHR12857">
    <property type="entry name" value="CXXC MOTIF CONTAINING ZINC BINDING PROTEIN"/>
    <property type="match status" value="1"/>
</dbReference>
<dbReference type="SUPFAM" id="SSF141678">
    <property type="entry name" value="MAL13P1.257-like"/>
    <property type="match status" value="1"/>
</dbReference>
<name>A0A0P4W4G6_9HEMI</name>
<organism evidence="4">
    <name type="scientific">Rhodnius neglectus</name>
    <dbReference type="NCBI Taxonomy" id="72488"/>
    <lineage>
        <taxon>Eukaryota</taxon>
        <taxon>Metazoa</taxon>
        <taxon>Ecdysozoa</taxon>
        <taxon>Arthropoda</taxon>
        <taxon>Hexapoda</taxon>
        <taxon>Insecta</taxon>
        <taxon>Pterygota</taxon>
        <taxon>Neoptera</taxon>
        <taxon>Paraneoptera</taxon>
        <taxon>Hemiptera</taxon>
        <taxon>Heteroptera</taxon>
        <taxon>Panheteroptera</taxon>
        <taxon>Cimicomorpha</taxon>
        <taxon>Reduviidae</taxon>
        <taxon>Triatominae</taxon>
        <taxon>Rhodnius</taxon>
    </lineage>
</organism>
<reference evidence="4" key="1">
    <citation type="journal article" date="2016" name="PLoS Negl. Trop. Dis.">
        <title>A Deep Insight into the Sialome of Rhodnius neglectus, a Vector of Chagas Disease.</title>
        <authorList>
            <person name="Santiago P.B."/>
            <person name="Assumpcao T.C."/>
            <person name="Araujo C.N."/>
            <person name="Bastos I.M."/>
            <person name="Neves D."/>
            <person name="Silva I.G."/>
            <person name="Charneau S."/>
            <person name="Queiroz R.M."/>
            <person name="Raiol T."/>
            <person name="Oliveira J.V."/>
            <person name="Sousa M.V."/>
            <person name="Calvo E."/>
            <person name="Ribeiro J.M."/>
            <person name="Santana J.M."/>
        </authorList>
    </citation>
    <scope>NUCLEOTIDE SEQUENCE</scope>
    <source>
        <tissue evidence="4">Salivary glands</tissue>
    </source>
</reference>
<keyword evidence="2" id="KW-0479">Metal-binding</keyword>
<dbReference type="Pfam" id="PF05907">
    <property type="entry name" value="CXXC_Zn-b_euk"/>
    <property type="match status" value="1"/>
</dbReference>
<sequence>MVKYALKVSCAVENLNQLSTSGPDFEWNLKLHCRDCNEADPSWHAICENKKIEGKHGPGTFNFKMKCKFCSNVGTVDVVKGSIKPLRTNDNNLIDNQLAVIFDCRGIEPVAFDPQGTWIAKSDETNTQFDDVEFGAEEDSWAGYDEKGKCPVSIDNFKSTFERLK</sequence>
<evidence type="ECO:0000313" key="4">
    <source>
        <dbReference type="EMBL" id="JAI56223.1"/>
    </source>
</evidence>
<dbReference type="PANTHER" id="PTHR12857:SF0">
    <property type="entry name" value="CXXC MOTIF CONTAINING ZINC BINDING PROTEIN"/>
    <property type="match status" value="1"/>
</dbReference>
<comment type="similarity">
    <text evidence="1">Belongs to the UPF0587 family.</text>
</comment>
<proteinExistence type="evidence at transcript level"/>
<evidence type="ECO:0000256" key="3">
    <source>
        <dbReference type="ARBA" id="ARBA00022833"/>
    </source>
</evidence>
<dbReference type="GO" id="GO:0008270">
    <property type="term" value="F:zinc ion binding"/>
    <property type="evidence" value="ECO:0007669"/>
    <property type="project" value="TreeGrafter"/>
</dbReference>
<dbReference type="EMBL" id="GDKW01000372">
    <property type="protein sequence ID" value="JAI56223.1"/>
    <property type="molecule type" value="mRNA"/>
</dbReference>
<keyword evidence="3" id="KW-0862">Zinc</keyword>
<evidence type="ECO:0000256" key="2">
    <source>
        <dbReference type="ARBA" id="ARBA00022723"/>
    </source>
</evidence>
<dbReference type="AlphaFoldDB" id="A0A0P4W4G6"/>
<protein>
    <submittedName>
        <fullName evidence="4">Uncharacterized protein</fullName>
    </submittedName>
</protein>